<dbReference type="RefSeq" id="WP_223999948.1">
    <property type="nucleotide sequence ID" value="NZ_CAJZAF010000003.1"/>
</dbReference>
<name>A0ABM8WEE2_9BURK</name>
<proteinExistence type="predicted"/>
<reference evidence="2 3" key="1">
    <citation type="submission" date="2021-08" db="EMBL/GenBank/DDBJ databases">
        <authorList>
            <person name="Peeters C."/>
        </authorList>
    </citation>
    <scope>NUCLEOTIDE SEQUENCE [LARGE SCALE GENOMIC DNA]</scope>
    <source>
        <strain evidence="2 3">LMG 23994</strain>
    </source>
</reference>
<sequence length="253" mass="27368">MAFLQRLLGALQDVLQPSAVTQEPVRSPTVGTGSSNEAHIEIGGVPNLFRDEGEHIVHFVAAFEPRPTATRFGQKLLPDPVPYWCVAGEYPGAKLAGVIAAAIRAHATPVPSVAMAGENNASPSSRKSSSEVRNALPATVSAPARRASNGTAHRGKITFWGEAEFPDRKRVGRTYQSFALKLETATGTETLQGEGLKDAIAESGCQLGDSVEVRRLEKVKVQAFHRRSGKPKLDDDGQPILWDKWLWSITRSH</sequence>
<evidence type="ECO:0000313" key="3">
    <source>
        <dbReference type="Proteomes" id="UP000701702"/>
    </source>
</evidence>
<evidence type="ECO:0000256" key="1">
    <source>
        <dbReference type="SAM" id="MobiDB-lite"/>
    </source>
</evidence>
<gene>
    <name evidence="2" type="ORF">LMG23994_00783</name>
</gene>
<evidence type="ECO:0008006" key="4">
    <source>
        <dbReference type="Google" id="ProtNLM"/>
    </source>
</evidence>
<keyword evidence="3" id="KW-1185">Reference proteome</keyword>
<organism evidence="2 3">
    <name type="scientific">Cupriavidus pinatubonensis</name>
    <dbReference type="NCBI Taxonomy" id="248026"/>
    <lineage>
        <taxon>Bacteria</taxon>
        <taxon>Pseudomonadati</taxon>
        <taxon>Pseudomonadota</taxon>
        <taxon>Betaproteobacteria</taxon>
        <taxon>Burkholderiales</taxon>
        <taxon>Burkholderiaceae</taxon>
        <taxon>Cupriavidus</taxon>
    </lineage>
</organism>
<evidence type="ECO:0000313" key="2">
    <source>
        <dbReference type="EMBL" id="CAG9165690.1"/>
    </source>
</evidence>
<feature type="region of interest" description="Disordered" evidence="1">
    <location>
        <begin position="114"/>
        <end position="148"/>
    </location>
</feature>
<comment type="caution">
    <text evidence="2">The sequence shown here is derived from an EMBL/GenBank/DDBJ whole genome shotgun (WGS) entry which is preliminary data.</text>
</comment>
<accession>A0ABM8WEE2</accession>
<protein>
    <recommendedName>
        <fullName evidence="4">HIRAN domain-containing protein</fullName>
    </recommendedName>
</protein>
<dbReference type="EMBL" id="CAJZAF010000003">
    <property type="protein sequence ID" value="CAG9165690.1"/>
    <property type="molecule type" value="Genomic_DNA"/>
</dbReference>
<dbReference type="Proteomes" id="UP000701702">
    <property type="component" value="Unassembled WGS sequence"/>
</dbReference>